<dbReference type="GO" id="GO:0016836">
    <property type="term" value="F:hydro-lyase activity"/>
    <property type="evidence" value="ECO:0007669"/>
    <property type="project" value="TreeGrafter"/>
</dbReference>
<dbReference type="STRING" id="208439.AJAP_18840"/>
<dbReference type="EMBL" id="CP008953">
    <property type="protein sequence ID" value="AIG76631.1"/>
    <property type="molecule type" value="Genomic_DNA"/>
</dbReference>
<dbReference type="Gene3D" id="3.10.310.10">
    <property type="entry name" value="Diaminopimelate Epimerase, Chain A, domain 1"/>
    <property type="match status" value="2"/>
</dbReference>
<keyword evidence="3" id="KW-1185">Reference proteome</keyword>
<accession>A0A075UW60</accession>
<protein>
    <recommendedName>
        <fullName evidence="4">Proline racemase</fullName>
    </recommendedName>
</protein>
<dbReference type="HOGENOM" id="CLU_036729_0_0_11"/>
<dbReference type="AlphaFoldDB" id="A0A075UW60"/>
<dbReference type="SUPFAM" id="SSF54506">
    <property type="entry name" value="Diaminopimelate epimerase-like"/>
    <property type="match status" value="1"/>
</dbReference>
<name>A0A075UW60_9PSEU</name>
<reference evidence="2 3" key="1">
    <citation type="journal article" date="2014" name="J. Biotechnol.">
        <title>Complete genome sequence of the actinobacterium Amycolatopsis japonica MG417-CF17(T) (=DSM 44213T) producing (S,S)-N,N'-ethylenediaminedisuccinic acid.</title>
        <authorList>
            <person name="Stegmann E."/>
            <person name="Albersmeier A."/>
            <person name="Spohn M."/>
            <person name="Gert H."/>
            <person name="Weber T."/>
            <person name="Wohlleben W."/>
            <person name="Kalinowski J."/>
            <person name="Ruckert C."/>
        </authorList>
    </citation>
    <scope>NUCLEOTIDE SEQUENCE [LARGE SCALE GENOMIC DNA]</scope>
    <source>
        <strain evidence="3">MG417-CF17 (DSM 44213)</strain>
    </source>
</reference>
<gene>
    <name evidence="2" type="ORF">AJAP_18840</name>
</gene>
<comment type="similarity">
    <text evidence="1">Belongs to the proline racemase family.</text>
</comment>
<evidence type="ECO:0000256" key="1">
    <source>
        <dbReference type="ARBA" id="ARBA00007529"/>
    </source>
</evidence>
<sequence length="343" mass="35805">MLRSFTMTDDGIEAVDYHCGGEPFRIVTATAGPAGATVAEKRVAAAVDPEVDGLRKLLCSEPRGHADMYGGFIVAPDDPGAHFGVLFWHKDGFSAACGHGTMCLGTWAVQTGLVPADPGGITDVVIDVPSGRVAARVSTAESKVTAVDFVSVAGYLLHDEVVVETSRGAASCTVAFGGAIYAHVTAATFGLSVDTASLPELITLGREIKNEINATAYAEHPLDPRLSGVYGVIFFDELGDEDGDVRQRNVTVFADGQVDRSPCGSGTASRVAALHSSGRLATEGTLVHSSIVGSTWSARIADTTVVAGRNAVLPIVTGRAFRTGHHRFVVDPDDDLVPGFVLR</sequence>
<dbReference type="Pfam" id="PF05544">
    <property type="entry name" value="Pro_racemase"/>
    <property type="match status" value="1"/>
</dbReference>
<dbReference type="InterPro" id="IPR008794">
    <property type="entry name" value="Pro_racemase_fam"/>
</dbReference>
<proteinExistence type="inferred from homology"/>
<organism evidence="2 3">
    <name type="scientific">Amycolatopsis japonica</name>
    <dbReference type="NCBI Taxonomy" id="208439"/>
    <lineage>
        <taxon>Bacteria</taxon>
        <taxon>Bacillati</taxon>
        <taxon>Actinomycetota</taxon>
        <taxon>Actinomycetes</taxon>
        <taxon>Pseudonocardiales</taxon>
        <taxon>Pseudonocardiaceae</taxon>
        <taxon>Amycolatopsis</taxon>
        <taxon>Amycolatopsis japonica group</taxon>
    </lineage>
</organism>
<dbReference type="PANTHER" id="PTHR33442:SF1">
    <property type="entry name" value="TRANS-3-HYDROXY-L-PROLINE DEHYDRATASE"/>
    <property type="match status" value="1"/>
</dbReference>
<dbReference type="Proteomes" id="UP000028492">
    <property type="component" value="Chromosome"/>
</dbReference>
<evidence type="ECO:0000313" key="2">
    <source>
        <dbReference type="EMBL" id="AIG76631.1"/>
    </source>
</evidence>
<evidence type="ECO:0000313" key="3">
    <source>
        <dbReference type="Proteomes" id="UP000028492"/>
    </source>
</evidence>
<dbReference type="PANTHER" id="PTHR33442">
    <property type="entry name" value="TRANS-3-HYDROXY-L-PROLINE DEHYDRATASE"/>
    <property type="match status" value="1"/>
</dbReference>
<dbReference type="SFLD" id="SFLDS00028">
    <property type="entry name" value="Proline_Racemase"/>
    <property type="match status" value="1"/>
</dbReference>
<dbReference type="eggNOG" id="COG3938">
    <property type="taxonomic scope" value="Bacteria"/>
</dbReference>
<dbReference type="KEGG" id="aja:AJAP_18840"/>
<evidence type="ECO:0008006" key="4">
    <source>
        <dbReference type="Google" id="ProtNLM"/>
    </source>
</evidence>
<dbReference type="PIRSF" id="PIRSF029792">
    <property type="entry name" value="Pro_racemase"/>
    <property type="match status" value="1"/>
</dbReference>